<sequence length="162" mass="17697">MRRYSLISSCLVVSCLVFGLIQGEQFTESNRSLGESSPYLQKGMLAVAGVAAAVLIPLALGESLDDPTFVQRSFSSMARSWGLEECGQLAICDAHARYDDYGVIALPLVLMFPGAHDSEDESLTLYQMAAVKGKAREECTAEYSCLVNPMTVAKFFMTIFMK</sequence>
<dbReference type="OrthoDB" id="10489496at2759"/>
<keyword evidence="1" id="KW-1133">Transmembrane helix</keyword>
<comment type="caution">
    <text evidence="3">The sequence shown here is derived from an EMBL/GenBank/DDBJ whole genome shotgun (WGS) entry which is preliminary data.</text>
</comment>
<keyword evidence="4" id="KW-1185">Reference proteome</keyword>
<feature type="transmembrane region" description="Helical" evidence="1">
    <location>
        <begin position="39"/>
        <end position="60"/>
    </location>
</feature>
<keyword evidence="1" id="KW-0812">Transmembrane</keyword>
<evidence type="ECO:0000313" key="3">
    <source>
        <dbReference type="EMBL" id="TRY77852.1"/>
    </source>
</evidence>
<gene>
    <name evidence="3" type="ORF">TCAL_06145</name>
</gene>
<dbReference type="AlphaFoldDB" id="A0A553PJJ8"/>
<reference evidence="3 4" key="1">
    <citation type="journal article" date="2018" name="Nat. Ecol. Evol.">
        <title>Genomic signatures of mitonuclear coevolution across populations of Tigriopus californicus.</title>
        <authorList>
            <person name="Barreto F.S."/>
            <person name="Watson E.T."/>
            <person name="Lima T.G."/>
            <person name="Willett C.S."/>
            <person name="Edmands S."/>
            <person name="Li W."/>
            <person name="Burton R.S."/>
        </authorList>
    </citation>
    <scope>NUCLEOTIDE SEQUENCE [LARGE SCALE GENOMIC DNA]</scope>
    <source>
        <strain evidence="3 4">San Diego</strain>
    </source>
</reference>
<keyword evidence="2" id="KW-0732">Signal</keyword>
<dbReference type="Proteomes" id="UP000318571">
    <property type="component" value="Chromosome 11"/>
</dbReference>
<feature type="signal peptide" evidence="2">
    <location>
        <begin position="1"/>
        <end position="23"/>
    </location>
</feature>
<name>A0A553PJJ8_TIGCA</name>
<dbReference type="EMBL" id="VCGU01000003">
    <property type="protein sequence ID" value="TRY77852.1"/>
    <property type="molecule type" value="Genomic_DNA"/>
</dbReference>
<protein>
    <submittedName>
        <fullName evidence="3">Uncharacterized protein</fullName>
    </submittedName>
</protein>
<accession>A0A553PJJ8</accession>
<evidence type="ECO:0000256" key="1">
    <source>
        <dbReference type="SAM" id="Phobius"/>
    </source>
</evidence>
<keyword evidence="1" id="KW-0472">Membrane</keyword>
<dbReference type="PROSITE" id="PS51257">
    <property type="entry name" value="PROKAR_LIPOPROTEIN"/>
    <property type="match status" value="1"/>
</dbReference>
<evidence type="ECO:0000313" key="4">
    <source>
        <dbReference type="Proteomes" id="UP000318571"/>
    </source>
</evidence>
<organism evidence="3 4">
    <name type="scientific">Tigriopus californicus</name>
    <name type="common">Marine copepod</name>
    <dbReference type="NCBI Taxonomy" id="6832"/>
    <lineage>
        <taxon>Eukaryota</taxon>
        <taxon>Metazoa</taxon>
        <taxon>Ecdysozoa</taxon>
        <taxon>Arthropoda</taxon>
        <taxon>Crustacea</taxon>
        <taxon>Multicrustacea</taxon>
        <taxon>Hexanauplia</taxon>
        <taxon>Copepoda</taxon>
        <taxon>Harpacticoida</taxon>
        <taxon>Harpacticidae</taxon>
        <taxon>Tigriopus</taxon>
    </lineage>
</organism>
<proteinExistence type="predicted"/>
<evidence type="ECO:0000256" key="2">
    <source>
        <dbReference type="SAM" id="SignalP"/>
    </source>
</evidence>
<feature type="chain" id="PRO_5021982819" evidence="2">
    <location>
        <begin position="24"/>
        <end position="162"/>
    </location>
</feature>